<evidence type="ECO:0000313" key="8">
    <source>
        <dbReference type="Proteomes" id="UP000663891"/>
    </source>
</evidence>
<evidence type="ECO:0000313" key="2">
    <source>
        <dbReference type="EMBL" id="CAF0957628.1"/>
    </source>
</evidence>
<accession>A0A814DV06</accession>
<dbReference type="OrthoDB" id="10281588at2759"/>
<dbReference type="EMBL" id="CAJOAZ010001536">
    <property type="protein sequence ID" value="CAF3826391.1"/>
    <property type="molecule type" value="Genomic_DNA"/>
</dbReference>
<gene>
    <name evidence="3" type="ORF">IZO911_LOCUS39436</name>
    <name evidence="4" type="ORF">JYZ213_LOCUS39970</name>
    <name evidence="7" type="ORF">KXQ929_LOCUS20846</name>
    <name evidence="5" type="ORF">OKA104_LOCUS13408</name>
    <name evidence="6" type="ORF">OXD698_LOCUS19773</name>
    <name evidence="2" type="ORF">VCS650_LOCUS12419</name>
</gene>
<evidence type="ECO:0000313" key="5">
    <source>
        <dbReference type="EMBL" id="CAF3714319.1"/>
    </source>
</evidence>
<dbReference type="Proteomes" id="UP000663881">
    <property type="component" value="Unassembled WGS sequence"/>
</dbReference>
<dbReference type="EMBL" id="CAJNOE010001200">
    <property type="protein sequence ID" value="CAF1400005.1"/>
    <property type="molecule type" value="Genomic_DNA"/>
</dbReference>
<feature type="region of interest" description="Disordered" evidence="1">
    <location>
        <begin position="160"/>
        <end position="179"/>
    </location>
</feature>
<evidence type="ECO:0000313" key="7">
    <source>
        <dbReference type="EMBL" id="CAF3864480.1"/>
    </source>
</evidence>
<comment type="caution">
    <text evidence="2">The sequence shown here is derived from an EMBL/GenBank/DDBJ whole genome shotgun (WGS) entry which is preliminary data.</text>
</comment>
<dbReference type="AlphaFoldDB" id="A0A814DV06"/>
<name>A0A814DV06_9BILA</name>
<reference evidence="2" key="1">
    <citation type="submission" date="2021-02" db="EMBL/GenBank/DDBJ databases">
        <authorList>
            <person name="Nowell W R."/>
        </authorList>
    </citation>
    <scope>NUCLEOTIDE SEQUENCE</scope>
</reference>
<evidence type="ECO:0000313" key="4">
    <source>
        <dbReference type="EMBL" id="CAF1438272.1"/>
    </source>
</evidence>
<proteinExistence type="predicted"/>
<dbReference type="Proteomes" id="UP000663844">
    <property type="component" value="Unassembled WGS sequence"/>
</dbReference>
<dbReference type="Proteomes" id="UP000663860">
    <property type="component" value="Unassembled WGS sequence"/>
</dbReference>
<dbReference type="Proteomes" id="UP000663845">
    <property type="component" value="Unassembled WGS sequence"/>
</dbReference>
<dbReference type="EMBL" id="CAJNOG010001383">
    <property type="protein sequence ID" value="CAF1438272.1"/>
    <property type="molecule type" value="Genomic_DNA"/>
</dbReference>
<dbReference type="EMBL" id="CAJOAY010000676">
    <property type="protein sequence ID" value="CAF3714319.1"/>
    <property type="molecule type" value="Genomic_DNA"/>
</dbReference>
<evidence type="ECO:0000313" key="6">
    <source>
        <dbReference type="EMBL" id="CAF3826391.1"/>
    </source>
</evidence>
<protein>
    <submittedName>
        <fullName evidence="2">Uncharacterized protein</fullName>
    </submittedName>
</protein>
<evidence type="ECO:0000256" key="1">
    <source>
        <dbReference type="SAM" id="MobiDB-lite"/>
    </source>
</evidence>
<dbReference type="EMBL" id="CAJNON010000096">
    <property type="protein sequence ID" value="CAF0957628.1"/>
    <property type="molecule type" value="Genomic_DNA"/>
</dbReference>
<organism evidence="2 8">
    <name type="scientific">Adineta steineri</name>
    <dbReference type="NCBI Taxonomy" id="433720"/>
    <lineage>
        <taxon>Eukaryota</taxon>
        <taxon>Metazoa</taxon>
        <taxon>Spiralia</taxon>
        <taxon>Gnathifera</taxon>
        <taxon>Rotifera</taxon>
        <taxon>Eurotatoria</taxon>
        <taxon>Bdelloidea</taxon>
        <taxon>Adinetida</taxon>
        <taxon>Adinetidae</taxon>
        <taxon>Adineta</taxon>
    </lineage>
</organism>
<sequence>MASCSDLTNLSSINNCRPIIKAPPVPLLTSKKFAEPFNRLKNRANLFRRRNYSSHLDISNPRSLLPAEHFITSHRILATDNSNNNNNNIVLKRSNSMICPQQRLQTLLKNNNIRNSICVEVAGCPTDESSTDDYNFIKTSSNRYFGKKNYSKMSHINEHDTFSSRESLNEKTIEEGKKK</sequence>
<dbReference type="EMBL" id="CAJOBB010001489">
    <property type="protein sequence ID" value="CAF3864480.1"/>
    <property type="molecule type" value="Genomic_DNA"/>
</dbReference>
<evidence type="ECO:0000313" key="3">
    <source>
        <dbReference type="EMBL" id="CAF1400005.1"/>
    </source>
</evidence>
<dbReference type="Proteomes" id="UP000663868">
    <property type="component" value="Unassembled WGS sequence"/>
</dbReference>
<dbReference type="Proteomes" id="UP000663891">
    <property type="component" value="Unassembled WGS sequence"/>
</dbReference>